<gene>
    <name evidence="1" type="ORF">AVEN_169020_1</name>
</gene>
<sequence length="105" mass="11727">MCRRLCLIASVAGNGTEGKHSTEINYCMDVSRVTKGKPHKAIINYPNKSSLLYPDKILVSDLEGLRFEARFLRSTAVYMGLLHDKSGVRGQRQWQTGSKNSGCHE</sequence>
<accession>A0A4Y2S793</accession>
<proteinExistence type="predicted"/>
<reference evidence="1 2" key="1">
    <citation type="journal article" date="2019" name="Sci. Rep.">
        <title>Orb-weaving spider Araneus ventricosus genome elucidates the spidroin gene catalogue.</title>
        <authorList>
            <person name="Kono N."/>
            <person name="Nakamura H."/>
            <person name="Ohtoshi R."/>
            <person name="Moran D.A.P."/>
            <person name="Shinohara A."/>
            <person name="Yoshida Y."/>
            <person name="Fujiwara M."/>
            <person name="Mori M."/>
            <person name="Tomita M."/>
            <person name="Arakawa K."/>
        </authorList>
    </citation>
    <scope>NUCLEOTIDE SEQUENCE [LARGE SCALE GENOMIC DNA]</scope>
</reference>
<evidence type="ECO:0000313" key="2">
    <source>
        <dbReference type="Proteomes" id="UP000499080"/>
    </source>
</evidence>
<evidence type="ECO:0000313" key="1">
    <source>
        <dbReference type="EMBL" id="GBN83841.1"/>
    </source>
</evidence>
<organism evidence="1 2">
    <name type="scientific">Araneus ventricosus</name>
    <name type="common">Orbweaver spider</name>
    <name type="synonym">Epeira ventricosa</name>
    <dbReference type="NCBI Taxonomy" id="182803"/>
    <lineage>
        <taxon>Eukaryota</taxon>
        <taxon>Metazoa</taxon>
        <taxon>Ecdysozoa</taxon>
        <taxon>Arthropoda</taxon>
        <taxon>Chelicerata</taxon>
        <taxon>Arachnida</taxon>
        <taxon>Araneae</taxon>
        <taxon>Araneomorphae</taxon>
        <taxon>Entelegynae</taxon>
        <taxon>Araneoidea</taxon>
        <taxon>Araneidae</taxon>
        <taxon>Araneus</taxon>
    </lineage>
</organism>
<keyword evidence="2" id="KW-1185">Reference proteome</keyword>
<name>A0A4Y2S793_ARAVE</name>
<dbReference type="Proteomes" id="UP000499080">
    <property type="component" value="Unassembled WGS sequence"/>
</dbReference>
<dbReference type="AlphaFoldDB" id="A0A4Y2S793"/>
<dbReference type="EMBL" id="BGPR01020113">
    <property type="protein sequence ID" value="GBN83841.1"/>
    <property type="molecule type" value="Genomic_DNA"/>
</dbReference>
<protein>
    <submittedName>
        <fullName evidence="1">Uncharacterized protein</fullName>
    </submittedName>
</protein>
<comment type="caution">
    <text evidence="1">The sequence shown here is derived from an EMBL/GenBank/DDBJ whole genome shotgun (WGS) entry which is preliminary data.</text>
</comment>